<gene>
    <name evidence="2" type="ORF">GGQ72_004325</name>
</gene>
<dbReference type="Gene3D" id="3.40.630.30">
    <property type="match status" value="1"/>
</dbReference>
<dbReference type="AlphaFoldDB" id="A0A7W6LK05"/>
<evidence type="ECO:0000259" key="1">
    <source>
        <dbReference type="Pfam" id="PF13480"/>
    </source>
</evidence>
<sequence>MGIAVSGTERTLTRAEIVVTTERLQAVASDWRLLWQAQRGSIFQSHEWISAWWDNFDDQRHHRLRIGLLWREERLIAVLPLAICHRKGFRFLEWAAIVHSDYGGALKAADCSLSELRDLWNEIAASGGFDIFSITRIVPNSDAARLFDGVALSETHATRGERPEVSYRVGNGDGDGTTWYNSLSKKMRKTYRHGYNVLERSGNLQFRRLAEDEPLQPVLERLADLKQRSLQSRGLSSQLFSADMRLLTAFVDVIRKLSKLHIFVLELDGSIAAISVNFEEHGTMMCWVTTFDAGITQTSPGLLLMIDYIKWSFDQGLVCVDFLSGGEAFKNRFATHSVVLESLTGPRNLKGALGLRAYKLRGKFVALRSSGFAKTQSDEE</sequence>
<dbReference type="Pfam" id="PF13480">
    <property type="entry name" value="Acetyltransf_6"/>
    <property type="match status" value="1"/>
</dbReference>
<dbReference type="RefSeq" id="WP_165130515.1">
    <property type="nucleotide sequence ID" value="NZ_CP049248.1"/>
</dbReference>
<accession>A0A7W6LK05</accession>
<protein>
    <submittedName>
        <fullName evidence="2">CelD/BcsL family acetyltransferase involved in cellulose biosynthesis</fullName>
    </submittedName>
</protein>
<dbReference type="GO" id="GO:0016740">
    <property type="term" value="F:transferase activity"/>
    <property type="evidence" value="ECO:0007669"/>
    <property type="project" value="UniProtKB-KW"/>
</dbReference>
<feature type="domain" description="BioF2-like acetyltransferase" evidence="1">
    <location>
        <begin position="185"/>
        <end position="330"/>
    </location>
</feature>
<name>A0A7W6LK05_9HYPH</name>
<dbReference type="Proteomes" id="UP000519897">
    <property type="component" value="Unassembled WGS sequence"/>
</dbReference>
<comment type="caution">
    <text evidence="2">The sequence shown here is derived from an EMBL/GenBank/DDBJ whole genome shotgun (WGS) entry which is preliminary data.</text>
</comment>
<dbReference type="SUPFAM" id="SSF55729">
    <property type="entry name" value="Acyl-CoA N-acyltransferases (Nat)"/>
    <property type="match status" value="1"/>
</dbReference>
<evidence type="ECO:0000313" key="3">
    <source>
        <dbReference type="Proteomes" id="UP000519897"/>
    </source>
</evidence>
<organism evidence="2 3">
    <name type="scientific">Rhizobium rhizoryzae</name>
    <dbReference type="NCBI Taxonomy" id="451876"/>
    <lineage>
        <taxon>Bacteria</taxon>
        <taxon>Pseudomonadati</taxon>
        <taxon>Pseudomonadota</taxon>
        <taxon>Alphaproteobacteria</taxon>
        <taxon>Hyphomicrobiales</taxon>
        <taxon>Rhizobiaceae</taxon>
        <taxon>Rhizobium/Agrobacterium group</taxon>
        <taxon>Rhizobium</taxon>
    </lineage>
</organism>
<dbReference type="EMBL" id="JACIEC010000011">
    <property type="protein sequence ID" value="MBB4145759.1"/>
    <property type="molecule type" value="Genomic_DNA"/>
</dbReference>
<dbReference type="InterPro" id="IPR016181">
    <property type="entry name" value="Acyl_CoA_acyltransferase"/>
</dbReference>
<keyword evidence="2" id="KW-0808">Transferase</keyword>
<reference evidence="2 3" key="1">
    <citation type="submission" date="2020-08" db="EMBL/GenBank/DDBJ databases">
        <title>Genomic Encyclopedia of Type Strains, Phase IV (KMG-IV): sequencing the most valuable type-strain genomes for metagenomic binning, comparative biology and taxonomic classification.</title>
        <authorList>
            <person name="Goeker M."/>
        </authorList>
    </citation>
    <scope>NUCLEOTIDE SEQUENCE [LARGE SCALE GENOMIC DNA]</scope>
    <source>
        <strain evidence="2 3">DSM 29514</strain>
    </source>
</reference>
<evidence type="ECO:0000313" key="2">
    <source>
        <dbReference type="EMBL" id="MBB4145759.1"/>
    </source>
</evidence>
<proteinExistence type="predicted"/>
<keyword evidence="3" id="KW-1185">Reference proteome</keyword>
<dbReference type="InterPro" id="IPR038740">
    <property type="entry name" value="BioF2-like_GNAT_dom"/>
</dbReference>